<keyword evidence="2" id="KW-0456">Lyase</keyword>
<comment type="similarity">
    <text evidence="1 2">Belongs to the terpene synthase family.</text>
</comment>
<dbReference type="GO" id="GO:0010333">
    <property type="term" value="F:terpene synthase activity"/>
    <property type="evidence" value="ECO:0007669"/>
    <property type="project" value="InterPro"/>
</dbReference>
<dbReference type="AlphaFoldDB" id="A0A9D4NUQ4"/>
<proteinExistence type="inferred from homology"/>
<reference evidence="3" key="1">
    <citation type="submission" date="2020-06" db="EMBL/GenBank/DDBJ databases">
        <authorList>
            <person name="Ji K."/>
            <person name="Li J."/>
        </authorList>
    </citation>
    <scope>NUCLEOTIDE SEQUENCE</scope>
    <source>
        <strain evidence="3">JKM2019</strain>
        <tissue evidence="3">Whole body</tissue>
    </source>
</reference>
<dbReference type="SUPFAM" id="SSF48576">
    <property type="entry name" value="Terpenoid synthases"/>
    <property type="match status" value="1"/>
</dbReference>
<dbReference type="OrthoDB" id="6486656at2759"/>
<comment type="cofactor">
    <cofactor evidence="2">
        <name>Mg(2+)</name>
        <dbReference type="ChEBI" id="CHEBI:18420"/>
    </cofactor>
</comment>
<dbReference type="InterPro" id="IPR034686">
    <property type="entry name" value="Terpene_cyclase-like_2"/>
</dbReference>
<comment type="caution">
    <text evidence="3">The sequence shown here is derived from an EMBL/GenBank/DDBJ whole genome shotgun (WGS) entry which is preliminary data.</text>
</comment>
<dbReference type="EMBL" id="SDOV01000007">
    <property type="protein sequence ID" value="KAH7638477.1"/>
    <property type="molecule type" value="Genomic_DNA"/>
</dbReference>
<evidence type="ECO:0000313" key="3">
    <source>
        <dbReference type="EMBL" id="KAH7638477.1"/>
    </source>
</evidence>
<reference evidence="3" key="2">
    <citation type="journal article" date="2021" name="World Allergy Organ. J.">
        <title>Chromosome-level assembly of Dermatophagoides farinae genome and transcriptome reveals two novel allergens Der f 37 and Der f 39.</title>
        <authorList>
            <person name="Chen J."/>
            <person name="Cai Z."/>
            <person name="Fan D."/>
            <person name="Hu J."/>
            <person name="Hou Y."/>
            <person name="He Y."/>
            <person name="Zhang Z."/>
            <person name="Zhao Z."/>
            <person name="Gao P."/>
            <person name="Hu W."/>
            <person name="Sun J."/>
            <person name="Li J."/>
            <person name="Ji K."/>
        </authorList>
    </citation>
    <scope>NUCLEOTIDE SEQUENCE</scope>
    <source>
        <strain evidence="3">JKM2019</strain>
    </source>
</reference>
<evidence type="ECO:0000256" key="2">
    <source>
        <dbReference type="RuleBase" id="RU366034"/>
    </source>
</evidence>
<protein>
    <recommendedName>
        <fullName evidence="2">Terpene synthase</fullName>
        <ecNumber evidence="2">4.2.3.-</ecNumber>
    </recommendedName>
</protein>
<dbReference type="PANTHER" id="PTHR35201">
    <property type="entry name" value="TERPENE SYNTHASE"/>
    <property type="match status" value="1"/>
</dbReference>
<sequence length="416" mass="49060">MPQPSNVEYYDQLDRLNFIYPHYESPFPVVINPNYSQWMIRYCYEWAIDNSGPLRKHQAFVDSIRNSDLGLYSACCFPSANFHRLEKLMKWCTMFFLADDYHDGLSRILSNGQIDYGNFWHQMIDMFDGILTGNQCNEWPDFIKAIQRVMKETYFDYTKQQINRSIKMFKDYIAGNILEDEWTTNNNNDHMSNGNGTNETIIPNWDSYMKARLGSVGGQMTLQLIEYAKNIALTDHEWNHPLMKSLIDAVSEEMIMVNDHLTFRKEVAEANFKFSRMRHAYTVLVHTKGFTLQEAVNHVHQLIQEKDTFIFDLIDQIMLDPVLNSSTEASERLRLYLEGVKEVLGGYWRYAVQARRYHGQNFQLDAIPPGGHFLYDQHQTIILLNNKNKLNNHHQQQQQQHYYEWLKPVPENVQPK</sequence>
<keyword evidence="2" id="KW-0460">Magnesium</keyword>
<dbReference type="GO" id="GO:0046872">
    <property type="term" value="F:metal ion binding"/>
    <property type="evidence" value="ECO:0007669"/>
    <property type="project" value="UniProtKB-KW"/>
</dbReference>
<gene>
    <name evidence="3" type="ORF">HUG17_2510</name>
</gene>
<dbReference type="EC" id="4.2.3.-" evidence="2"/>
<dbReference type="InterPro" id="IPR008949">
    <property type="entry name" value="Isoprenoid_synthase_dom_sf"/>
</dbReference>
<evidence type="ECO:0000256" key="1">
    <source>
        <dbReference type="ARBA" id="ARBA00006333"/>
    </source>
</evidence>
<accession>A0A9D4NUQ4</accession>
<dbReference type="GO" id="GO:0008299">
    <property type="term" value="P:isoprenoid biosynthetic process"/>
    <property type="evidence" value="ECO:0007669"/>
    <property type="project" value="UniProtKB-ARBA"/>
</dbReference>
<keyword evidence="2" id="KW-0479">Metal-binding</keyword>
<dbReference type="Proteomes" id="UP000828236">
    <property type="component" value="Unassembled WGS sequence"/>
</dbReference>
<dbReference type="PANTHER" id="PTHR35201:SF4">
    <property type="entry name" value="BETA-PINACENE SYNTHASE-RELATED"/>
    <property type="match status" value="1"/>
</dbReference>
<name>A0A9D4NUQ4_DERFA</name>
<organism evidence="3">
    <name type="scientific">Dermatophagoides farinae</name>
    <name type="common">American house dust mite</name>
    <dbReference type="NCBI Taxonomy" id="6954"/>
    <lineage>
        <taxon>Eukaryota</taxon>
        <taxon>Metazoa</taxon>
        <taxon>Ecdysozoa</taxon>
        <taxon>Arthropoda</taxon>
        <taxon>Chelicerata</taxon>
        <taxon>Arachnida</taxon>
        <taxon>Acari</taxon>
        <taxon>Acariformes</taxon>
        <taxon>Sarcoptiformes</taxon>
        <taxon>Astigmata</taxon>
        <taxon>Psoroptidia</taxon>
        <taxon>Analgoidea</taxon>
        <taxon>Pyroglyphidae</taxon>
        <taxon>Dermatophagoidinae</taxon>
        <taxon>Dermatophagoides</taxon>
    </lineage>
</organism>
<dbReference type="Pfam" id="PF19086">
    <property type="entry name" value="Terpene_syn_C_2"/>
    <property type="match status" value="1"/>
</dbReference>
<dbReference type="Gene3D" id="1.10.600.10">
    <property type="entry name" value="Farnesyl Diphosphate Synthase"/>
    <property type="match status" value="1"/>
</dbReference>